<comment type="caution">
    <text evidence="1">The sequence shown here is derived from an EMBL/GenBank/DDBJ whole genome shotgun (WGS) entry which is preliminary data.</text>
</comment>
<evidence type="ECO:0000313" key="1">
    <source>
        <dbReference type="EMBL" id="KAF8405149.1"/>
    </source>
</evidence>
<protein>
    <recommendedName>
        <fullName evidence="3">Protein MIZU-KUSSEI 1</fullName>
    </recommendedName>
</protein>
<dbReference type="PANTHER" id="PTHR31696">
    <property type="entry name" value="PROTEIN MIZU-KUSSEI 1"/>
    <property type="match status" value="1"/>
</dbReference>
<dbReference type="OMA" id="VYCNGRR"/>
<evidence type="ECO:0000313" key="2">
    <source>
        <dbReference type="Proteomes" id="UP000655225"/>
    </source>
</evidence>
<dbReference type="PANTHER" id="PTHR31696:SF69">
    <property type="entry name" value="PROTEIN MIZU-KUSSEI 1-LIKE"/>
    <property type="match status" value="1"/>
</dbReference>
<dbReference type="OrthoDB" id="772271at2759"/>
<evidence type="ECO:0008006" key="3">
    <source>
        <dbReference type="Google" id="ProtNLM"/>
    </source>
</evidence>
<dbReference type="AlphaFoldDB" id="A0A834ZD53"/>
<keyword evidence="2" id="KW-1185">Reference proteome</keyword>
<name>A0A834ZD53_TETSI</name>
<accession>A0A834ZD53</accession>
<dbReference type="NCBIfam" id="TIGR01570">
    <property type="entry name" value="A_thal_3588"/>
    <property type="match status" value="1"/>
</dbReference>
<sequence length="206" mass="23480">MHTQISGEKQQQQQQQTWWNLLHPIMDLVIPCWTCQWEPLLFFFNSSPQTITVTGTIICPRYDKVRLCIQEHSGSFPFLLLDLPLHTCDFASHIRHGVTRIVLESNRGDSPESLLSVPTWVMHCNGRRLGFATRRQMTDKDAWLLETMRTVSAGAGILPGKAPNSTGFKYLRGTFDRVLGSDSEAYYLNDPSGCFAQELSVFFLRL</sequence>
<gene>
    <name evidence="1" type="ORF">HHK36_010047</name>
</gene>
<dbReference type="EMBL" id="JABCRI010000006">
    <property type="protein sequence ID" value="KAF8405149.1"/>
    <property type="molecule type" value="Genomic_DNA"/>
</dbReference>
<reference evidence="1 2" key="1">
    <citation type="submission" date="2020-04" db="EMBL/GenBank/DDBJ databases">
        <title>Plant Genome Project.</title>
        <authorList>
            <person name="Zhang R.-G."/>
        </authorList>
    </citation>
    <scope>NUCLEOTIDE SEQUENCE [LARGE SCALE GENOMIC DNA]</scope>
    <source>
        <strain evidence="1">YNK0</strain>
        <tissue evidence="1">Leaf</tissue>
    </source>
</reference>
<dbReference type="GO" id="GO:0010274">
    <property type="term" value="P:hydrotropism"/>
    <property type="evidence" value="ECO:0007669"/>
    <property type="project" value="InterPro"/>
</dbReference>
<dbReference type="Proteomes" id="UP000655225">
    <property type="component" value="Unassembled WGS sequence"/>
</dbReference>
<dbReference type="InterPro" id="IPR006460">
    <property type="entry name" value="MIZ1-like_pln"/>
</dbReference>
<organism evidence="1 2">
    <name type="scientific">Tetracentron sinense</name>
    <name type="common">Spur-leaf</name>
    <dbReference type="NCBI Taxonomy" id="13715"/>
    <lineage>
        <taxon>Eukaryota</taxon>
        <taxon>Viridiplantae</taxon>
        <taxon>Streptophyta</taxon>
        <taxon>Embryophyta</taxon>
        <taxon>Tracheophyta</taxon>
        <taxon>Spermatophyta</taxon>
        <taxon>Magnoliopsida</taxon>
        <taxon>Trochodendrales</taxon>
        <taxon>Trochodendraceae</taxon>
        <taxon>Tetracentron</taxon>
    </lineage>
</organism>
<dbReference type="Pfam" id="PF04759">
    <property type="entry name" value="DUF617"/>
    <property type="match status" value="1"/>
</dbReference>
<proteinExistence type="predicted"/>